<dbReference type="Proteomes" id="UP000582643">
    <property type="component" value="Unassembled WGS sequence"/>
</dbReference>
<dbReference type="EMBL" id="JACHJY010000008">
    <property type="protein sequence ID" value="MBB4984796.1"/>
    <property type="molecule type" value="Genomic_DNA"/>
</dbReference>
<accession>A0A7W7XET7</accession>
<comment type="caution">
    <text evidence="1">The sequence shown here is derived from an EMBL/GenBank/DDBJ whole genome shotgun (WGS) entry which is preliminary data.</text>
</comment>
<gene>
    <name evidence="1" type="ORF">GGE06_005742</name>
</gene>
<organism evidence="1 2">
    <name type="scientific">Streptomyces nymphaeiformis</name>
    <dbReference type="NCBI Taxonomy" id="2663842"/>
    <lineage>
        <taxon>Bacteria</taxon>
        <taxon>Bacillati</taxon>
        <taxon>Actinomycetota</taxon>
        <taxon>Actinomycetes</taxon>
        <taxon>Kitasatosporales</taxon>
        <taxon>Streptomycetaceae</taxon>
        <taxon>Streptomyces</taxon>
    </lineage>
</organism>
<evidence type="ECO:0000313" key="1">
    <source>
        <dbReference type="EMBL" id="MBB4984796.1"/>
    </source>
</evidence>
<proteinExistence type="predicted"/>
<keyword evidence="2" id="KW-1185">Reference proteome</keyword>
<dbReference type="RefSeq" id="WP_116157835.1">
    <property type="nucleotide sequence ID" value="NZ_JACHJY010000008.1"/>
</dbReference>
<reference evidence="1 2" key="1">
    <citation type="submission" date="2020-08" db="EMBL/GenBank/DDBJ databases">
        <title>Genomic Encyclopedia of Type Strains, Phase III (KMG-III): the genomes of soil and plant-associated and newly described type strains.</title>
        <authorList>
            <person name="Whitman W."/>
        </authorList>
    </citation>
    <scope>NUCLEOTIDE SEQUENCE [LARGE SCALE GENOMIC DNA]</scope>
    <source>
        <strain evidence="1 2">SFB5A</strain>
    </source>
</reference>
<evidence type="ECO:0000313" key="2">
    <source>
        <dbReference type="Proteomes" id="UP000582643"/>
    </source>
</evidence>
<sequence>MAIHYASPPENSRQMALAGLQHLAKFAPEARAVHLMALQADNLELSAPHSVHLVRLEDLAARRPLGDSAVTGWRYLAHRGSRVLASSEVSADTDGRAIGLEQVNVGPYVESTAQALVDLSENEEIQAGDYELRILKIPALCAVALWLSPPDGERNLFVPLAPTPDYLEAGRIYPEDEVLDACEGPARLRLQFDDSRDEPY</sequence>
<dbReference type="AlphaFoldDB" id="A0A7W7XET7"/>
<name>A0A7W7XET7_9ACTN</name>
<protein>
    <submittedName>
        <fullName evidence="1">Uncharacterized protein</fullName>
    </submittedName>
</protein>